<evidence type="ECO:0000313" key="4">
    <source>
        <dbReference type="Proteomes" id="UP000189580"/>
    </source>
</evidence>
<proteinExistence type="predicted"/>
<dbReference type="InterPro" id="IPR052181">
    <property type="entry name" value="5hmC_binding"/>
</dbReference>
<protein>
    <recommendedName>
        <fullName evidence="2">EVE domain-containing protein</fullName>
    </recommendedName>
</protein>
<dbReference type="KEGG" id="slb:AWJ20_3534"/>
<dbReference type="Gene3D" id="3.10.590.10">
    <property type="entry name" value="ph1033 like domains"/>
    <property type="match status" value="1"/>
</dbReference>
<dbReference type="Proteomes" id="UP000189580">
    <property type="component" value="Chromosome b"/>
</dbReference>
<sequence>MSEQTLPRTRRRTRQQTKEEEDHEPKTKEVVKNDKSVKRAKKEQTPKTLSTASSTNAKAAPKAAGDEPDRPRYWLLKAEPETRVVDGHDVKFSIDDLKDMKVSPWDGVRNYEARNNMRAMKQGELAFFYHSNCKVPGIVGIMKIHKEAYVDCEFNQNPMSKTATNCCLTIVSKRQLTHIL</sequence>
<reference evidence="3 4" key="1">
    <citation type="submission" date="2016-02" db="EMBL/GenBank/DDBJ databases">
        <title>Complete genome sequence and transcriptome regulation of the pentose utilising yeast Sugiyamaella lignohabitans.</title>
        <authorList>
            <person name="Bellasio M."/>
            <person name="Peymann A."/>
            <person name="Valli M."/>
            <person name="Sipitzky M."/>
            <person name="Graf A."/>
            <person name="Sauer M."/>
            <person name="Marx H."/>
            <person name="Mattanovich D."/>
        </authorList>
    </citation>
    <scope>NUCLEOTIDE SEQUENCE [LARGE SCALE GENOMIC DNA]</scope>
    <source>
        <strain evidence="3 4">CBS 10342</strain>
    </source>
</reference>
<feature type="compositionally biased region" description="Polar residues" evidence="1">
    <location>
        <begin position="46"/>
        <end position="57"/>
    </location>
</feature>
<dbReference type="AlphaFoldDB" id="A0A161HI36"/>
<dbReference type="InterPro" id="IPR002740">
    <property type="entry name" value="EVE_domain"/>
</dbReference>
<accession>A0A161HI36</accession>
<evidence type="ECO:0000256" key="1">
    <source>
        <dbReference type="SAM" id="MobiDB-lite"/>
    </source>
</evidence>
<dbReference type="SUPFAM" id="SSF88697">
    <property type="entry name" value="PUA domain-like"/>
    <property type="match status" value="1"/>
</dbReference>
<feature type="compositionally biased region" description="Basic and acidic residues" evidence="1">
    <location>
        <begin position="16"/>
        <end position="45"/>
    </location>
</feature>
<dbReference type="EMBL" id="CP014503">
    <property type="protein sequence ID" value="ANB15890.1"/>
    <property type="molecule type" value="Genomic_DNA"/>
</dbReference>
<gene>
    <name evidence="3" type="ORF">AWJ20_3534</name>
</gene>
<dbReference type="InterPro" id="IPR015947">
    <property type="entry name" value="PUA-like_sf"/>
</dbReference>
<evidence type="ECO:0000313" key="3">
    <source>
        <dbReference type="EMBL" id="ANB15890.1"/>
    </source>
</evidence>
<dbReference type="GO" id="GO:0005634">
    <property type="term" value="C:nucleus"/>
    <property type="evidence" value="ECO:0007669"/>
    <property type="project" value="TreeGrafter"/>
</dbReference>
<organism evidence="3 4">
    <name type="scientific">Sugiyamaella lignohabitans</name>
    <dbReference type="NCBI Taxonomy" id="796027"/>
    <lineage>
        <taxon>Eukaryota</taxon>
        <taxon>Fungi</taxon>
        <taxon>Dikarya</taxon>
        <taxon>Ascomycota</taxon>
        <taxon>Saccharomycotina</taxon>
        <taxon>Dipodascomycetes</taxon>
        <taxon>Dipodascales</taxon>
        <taxon>Trichomonascaceae</taxon>
        <taxon>Sugiyamaella</taxon>
    </lineage>
</organism>
<feature type="region of interest" description="Disordered" evidence="1">
    <location>
        <begin position="1"/>
        <end position="70"/>
    </location>
</feature>
<dbReference type="Pfam" id="PF01878">
    <property type="entry name" value="EVE"/>
    <property type="match status" value="1"/>
</dbReference>
<dbReference type="OrthoDB" id="41445at2759"/>
<name>A0A161HI36_9ASCO</name>
<evidence type="ECO:0000259" key="2">
    <source>
        <dbReference type="Pfam" id="PF01878"/>
    </source>
</evidence>
<keyword evidence="4" id="KW-1185">Reference proteome</keyword>
<dbReference type="RefSeq" id="XP_018738367.1">
    <property type="nucleotide sequence ID" value="XM_018880559.1"/>
</dbReference>
<feature type="domain" description="EVE" evidence="2">
    <location>
        <begin position="72"/>
        <end position="157"/>
    </location>
</feature>
<dbReference type="PANTHER" id="PTHR14087:SF7">
    <property type="entry name" value="THYMOCYTE NUCLEAR PROTEIN 1"/>
    <property type="match status" value="1"/>
</dbReference>
<dbReference type="GeneID" id="30035567"/>
<dbReference type="PANTHER" id="PTHR14087">
    <property type="entry name" value="THYMOCYTE NUCLEAR PROTEIN 1"/>
    <property type="match status" value="1"/>
</dbReference>